<name>A0AAE3NSV7_9RHOB</name>
<dbReference type="Proteomes" id="UP001220964">
    <property type="component" value="Unassembled WGS sequence"/>
</dbReference>
<sequence length="65" mass="7164">MSRKTMLRWIANGNVLGWSAFWVFGFLAVTAPAENTMQMVGAAVLAFAGLVLGVWCWLRLMRMGG</sequence>
<protein>
    <submittedName>
        <fullName evidence="2">Uncharacterized protein</fullName>
    </submittedName>
</protein>
<reference evidence="2" key="1">
    <citation type="submission" date="2023-03" db="EMBL/GenBank/DDBJ databases">
        <title>Multiphase analysis and comparison of six strains from genera Psychromarinibacter, Lutimaribacter, and Maritimibacter, including a novel species: Psychromarinibacter sediminicola sp. nov.</title>
        <authorList>
            <person name="Wang Y.-H."/>
            <person name="Ye M.-Q."/>
            <person name="Du Z.-J."/>
        </authorList>
    </citation>
    <scope>NUCLEOTIDE SEQUENCE</scope>
    <source>
        <strain evidence="2">C21-152</strain>
    </source>
</reference>
<evidence type="ECO:0000313" key="3">
    <source>
        <dbReference type="Proteomes" id="UP001220964"/>
    </source>
</evidence>
<keyword evidence="1" id="KW-0812">Transmembrane</keyword>
<dbReference type="EMBL" id="JARGYC010000035">
    <property type="protein sequence ID" value="MDF0601834.1"/>
    <property type="molecule type" value="Genomic_DNA"/>
</dbReference>
<dbReference type="AlphaFoldDB" id="A0AAE3NSV7"/>
<dbReference type="RefSeq" id="WP_275567973.1">
    <property type="nucleotide sequence ID" value="NZ_JARGYC010000035.1"/>
</dbReference>
<proteinExistence type="predicted"/>
<keyword evidence="1" id="KW-1133">Transmembrane helix</keyword>
<evidence type="ECO:0000313" key="2">
    <source>
        <dbReference type="EMBL" id="MDF0601834.1"/>
    </source>
</evidence>
<feature type="transmembrane region" description="Helical" evidence="1">
    <location>
        <begin position="12"/>
        <end position="33"/>
    </location>
</feature>
<keyword evidence="3" id="KW-1185">Reference proteome</keyword>
<organism evidence="2 3">
    <name type="scientific">Psychromarinibacter sediminicola</name>
    <dbReference type="NCBI Taxonomy" id="3033385"/>
    <lineage>
        <taxon>Bacteria</taxon>
        <taxon>Pseudomonadati</taxon>
        <taxon>Pseudomonadota</taxon>
        <taxon>Alphaproteobacteria</taxon>
        <taxon>Rhodobacterales</taxon>
        <taxon>Paracoccaceae</taxon>
        <taxon>Psychromarinibacter</taxon>
    </lineage>
</organism>
<accession>A0AAE3NSV7</accession>
<gene>
    <name evidence="2" type="ORF">P1J78_13895</name>
</gene>
<comment type="caution">
    <text evidence="2">The sequence shown here is derived from an EMBL/GenBank/DDBJ whole genome shotgun (WGS) entry which is preliminary data.</text>
</comment>
<evidence type="ECO:0000256" key="1">
    <source>
        <dbReference type="SAM" id="Phobius"/>
    </source>
</evidence>
<feature type="transmembrane region" description="Helical" evidence="1">
    <location>
        <begin position="39"/>
        <end position="58"/>
    </location>
</feature>
<keyword evidence="1" id="KW-0472">Membrane</keyword>